<dbReference type="RefSeq" id="WP_097061557.1">
    <property type="nucleotide sequence ID" value="NZ_BMLC01000004.1"/>
</dbReference>
<evidence type="ECO:0008006" key="3">
    <source>
        <dbReference type="Google" id="ProtNLM"/>
    </source>
</evidence>
<protein>
    <recommendedName>
        <fullName evidence="3">WXG100 family type VII secretion target</fullName>
    </recommendedName>
</protein>
<keyword evidence="2" id="KW-1185">Reference proteome</keyword>
<evidence type="ECO:0000313" key="2">
    <source>
        <dbReference type="Proteomes" id="UP000219440"/>
    </source>
</evidence>
<sequence length="98" mass="10361">MNYSTNLATGSAPDPQIAQQVLADLENQARELTHLLWRLERARHVLVPATAGSWRGLTKLAFDSALGGLGVTMDDGIATIRSAIQSTRNAIAGMGSDG</sequence>
<proteinExistence type="predicted"/>
<dbReference type="AlphaFoldDB" id="A0A2C9A0K6"/>
<organism evidence="1 2">
    <name type="scientific">Salinibacterium xinjiangense</name>
    <dbReference type="NCBI Taxonomy" id="386302"/>
    <lineage>
        <taxon>Bacteria</taxon>
        <taxon>Bacillati</taxon>
        <taxon>Actinomycetota</taxon>
        <taxon>Actinomycetes</taxon>
        <taxon>Micrococcales</taxon>
        <taxon>Microbacteriaceae</taxon>
        <taxon>Salinibacterium</taxon>
    </lineage>
</organism>
<dbReference type="Proteomes" id="UP000219440">
    <property type="component" value="Unassembled WGS sequence"/>
</dbReference>
<gene>
    <name evidence="1" type="ORF">SAMN06296378_2482</name>
</gene>
<reference evidence="1 2" key="1">
    <citation type="submission" date="2017-09" db="EMBL/GenBank/DDBJ databases">
        <authorList>
            <person name="Ehlers B."/>
            <person name="Leendertz F.H."/>
        </authorList>
    </citation>
    <scope>NUCLEOTIDE SEQUENCE [LARGE SCALE GENOMIC DNA]</scope>
    <source>
        <strain evidence="1 2">CGMCC 1.05381</strain>
    </source>
</reference>
<accession>A0A2C9A0K6</accession>
<name>A0A2C9A0K6_9MICO</name>
<dbReference type="EMBL" id="OCST01000005">
    <property type="protein sequence ID" value="SOE72397.1"/>
    <property type="molecule type" value="Genomic_DNA"/>
</dbReference>
<evidence type="ECO:0000313" key="1">
    <source>
        <dbReference type="EMBL" id="SOE72397.1"/>
    </source>
</evidence>